<dbReference type="Proteomes" id="UP000199050">
    <property type="component" value="Unassembled WGS sequence"/>
</dbReference>
<dbReference type="STRING" id="1174501.SAMN05216192_15217"/>
<evidence type="ECO:0000256" key="1">
    <source>
        <dbReference type="ARBA" id="ARBA00001163"/>
    </source>
</evidence>
<evidence type="ECO:0000256" key="6">
    <source>
        <dbReference type="ARBA" id="ARBA00023239"/>
    </source>
</evidence>
<dbReference type="AlphaFoldDB" id="A0A1G9EBY5"/>
<gene>
    <name evidence="8" type="ORF">SAMN05216192_15217</name>
</gene>
<evidence type="ECO:0000259" key="7">
    <source>
        <dbReference type="Pfam" id="PF09349"/>
    </source>
</evidence>
<evidence type="ECO:0000313" key="8">
    <source>
        <dbReference type="EMBL" id="SDK73588.1"/>
    </source>
</evidence>
<evidence type="ECO:0000256" key="5">
    <source>
        <dbReference type="ARBA" id="ARBA00022793"/>
    </source>
</evidence>
<feature type="domain" description="Oxo-4-hydroxy-4-carboxy-5-ureidoimidazoline decarboxylase" evidence="7">
    <location>
        <begin position="14"/>
        <end position="165"/>
    </location>
</feature>
<dbReference type="PANTHER" id="PTHR43466:SF1">
    <property type="entry name" value="2-OXO-4-HYDROXY-4-CARBOXY-5-UREIDOIMIDAZOLINE DECARBOXYLASE-RELATED"/>
    <property type="match status" value="1"/>
</dbReference>
<organism evidence="8 9">
    <name type="scientific">Paenibacillus typhae</name>
    <dbReference type="NCBI Taxonomy" id="1174501"/>
    <lineage>
        <taxon>Bacteria</taxon>
        <taxon>Bacillati</taxon>
        <taxon>Bacillota</taxon>
        <taxon>Bacilli</taxon>
        <taxon>Bacillales</taxon>
        <taxon>Paenibacillaceae</taxon>
        <taxon>Paenibacillus</taxon>
    </lineage>
</organism>
<accession>A0A1G9EBY5</accession>
<keyword evidence="5" id="KW-0210">Decarboxylase</keyword>
<keyword evidence="6" id="KW-0456">Lyase</keyword>
<evidence type="ECO:0000256" key="4">
    <source>
        <dbReference type="ARBA" id="ARBA00022631"/>
    </source>
</evidence>
<proteinExistence type="predicted"/>
<dbReference type="GO" id="GO:0000255">
    <property type="term" value="P:allantoin metabolic process"/>
    <property type="evidence" value="ECO:0007669"/>
    <property type="project" value="InterPro"/>
</dbReference>
<protein>
    <recommendedName>
        <fullName evidence="3">2-oxo-4-hydroxy-4-carboxy-5-ureidoimidazoline decarboxylase</fullName>
        <ecNumber evidence="3">4.1.1.97</ecNumber>
    </recommendedName>
</protein>
<comment type="catalytic activity">
    <reaction evidence="1">
        <text>5-hydroxy-2-oxo-4-ureido-2,5-dihydro-1H-imidazole-5-carboxylate + H(+) = (S)-allantoin + CO2</text>
        <dbReference type="Rhea" id="RHEA:26301"/>
        <dbReference type="ChEBI" id="CHEBI:15378"/>
        <dbReference type="ChEBI" id="CHEBI:15678"/>
        <dbReference type="ChEBI" id="CHEBI:16526"/>
        <dbReference type="ChEBI" id="CHEBI:58639"/>
        <dbReference type="EC" id="4.1.1.97"/>
    </reaction>
</comment>
<comment type="pathway">
    <text evidence="2">Purine metabolism; urate degradation; (S)-allantoin from urate: step 3/3.</text>
</comment>
<name>A0A1G9EBY5_9BACL</name>
<evidence type="ECO:0000313" key="9">
    <source>
        <dbReference type="Proteomes" id="UP000199050"/>
    </source>
</evidence>
<dbReference type="RefSeq" id="WP_090719220.1">
    <property type="nucleotide sequence ID" value="NZ_CBCSKY010000070.1"/>
</dbReference>
<dbReference type="Gene3D" id="1.10.3330.10">
    <property type="entry name" value="Oxo-4-hydroxy-4-carboxy-5-ureidoimidazoline decarboxylase"/>
    <property type="match status" value="1"/>
</dbReference>
<dbReference type="GO" id="GO:0019628">
    <property type="term" value="P:urate catabolic process"/>
    <property type="evidence" value="ECO:0007669"/>
    <property type="project" value="UniProtKB-UniPathway"/>
</dbReference>
<dbReference type="SUPFAM" id="SSF158694">
    <property type="entry name" value="UraD-Like"/>
    <property type="match status" value="1"/>
</dbReference>
<evidence type="ECO:0000256" key="2">
    <source>
        <dbReference type="ARBA" id="ARBA00004754"/>
    </source>
</evidence>
<dbReference type="Pfam" id="PF09349">
    <property type="entry name" value="OHCU_decarbox"/>
    <property type="match status" value="1"/>
</dbReference>
<dbReference type="UniPathway" id="UPA00394">
    <property type="reaction ID" value="UER00652"/>
</dbReference>
<dbReference type="GO" id="GO:0051997">
    <property type="term" value="F:2-oxo-4-hydroxy-4-carboxy-5-ureidoimidazoline decarboxylase activity"/>
    <property type="evidence" value="ECO:0007669"/>
    <property type="project" value="UniProtKB-EC"/>
</dbReference>
<sequence length="177" mass="19736">MSAETDTLTLEQINGMSREQFVVALGGIFEHSPWVAEGTYQQIPFHSVDELHRAMLQTARSAPDSQVTELLRSHPDLATRLQVTAYSAAEQQGAGLDRLTPEEFELLTGLNAAYTEKFGFPFILAVRGKNKDDIIAAISERVHYPLEQEREQALFEIGRITGFRLHDLLPEPEGSAL</sequence>
<dbReference type="InterPro" id="IPR018020">
    <property type="entry name" value="OHCU_decarboxylase"/>
</dbReference>
<keyword evidence="4" id="KW-0659">Purine metabolism</keyword>
<dbReference type="InterPro" id="IPR017580">
    <property type="entry name" value="OHCU_decarboxylase-1"/>
</dbReference>
<keyword evidence="9" id="KW-1185">Reference proteome</keyword>
<dbReference type="NCBIfam" id="TIGR03164">
    <property type="entry name" value="UHCUDC"/>
    <property type="match status" value="1"/>
</dbReference>
<dbReference type="InterPro" id="IPR036778">
    <property type="entry name" value="OHCU_decarboxylase_sf"/>
</dbReference>
<dbReference type="GO" id="GO:0006144">
    <property type="term" value="P:purine nucleobase metabolic process"/>
    <property type="evidence" value="ECO:0007669"/>
    <property type="project" value="UniProtKB-KW"/>
</dbReference>
<dbReference type="EC" id="4.1.1.97" evidence="3"/>
<dbReference type="PANTHER" id="PTHR43466">
    <property type="entry name" value="2-OXO-4-HYDROXY-4-CARBOXY-5-UREIDOIMIDAZOLINE DECARBOXYLASE-RELATED"/>
    <property type="match status" value="1"/>
</dbReference>
<evidence type="ECO:0000256" key="3">
    <source>
        <dbReference type="ARBA" id="ARBA00012257"/>
    </source>
</evidence>
<dbReference type="OrthoDB" id="9800909at2"/>
<reference evidence="9" key="1">
    <citation type="submission" date="2016-10" db="EMBL/GenBank/DDBJ databases">
        <authorList>
            <person name="Varghese N."/>
            <person name="Submissions S."/>
        </authorList>
    </citation>
    <scope>NUCLEOTIDE SEQUENCE [LARGE SCALE GENOMIC DNA]</scope>
    <source>
        <strain evidence="9">CGMCC 1.11012</strain>
    </source>
</reference>
<dbReference type="EMBL" id="FNDX01000052">
    <property type="protein sequence ID" value="SDK73588.1"/>
    <property type="molecule type" value="Genomic_DNA"/>
</dbReference>